<dbReference type="EMBL" id="JAYMYS010000004">
    <property type="protein sequence ID" value="KAK7396918.1"/>
    <property type="molecule type" value="Genomic_DNA"/>
</dbReference>
<protein>
    <submittedName>
        <fullName evidence="1">Uncharacterized protein</fullName>
    </submittedName>
</protein>
<accession>A0AAN9SHQ3</accession>
<evidence type="ECO:0000313" key="2">
    <source>
        <dbReference type="Proteomes" id="UP001386955"/>
    </source>
</evidence>
<organism evidence="1 2">
    <name type="scientific">Psophocarpus tetragonolobus</name>
    <name type="common">Winged bean</name>
    <name type="synonym">Dolichos tetragonolobus</name>
    <dbReference type="NCBI Taxonomy" id="3891"/>
    <lineage>
        <taxon>Eukaryota</taxon>
        <taxon>Viridiplantae</taxon>
        <taxon>Streptophyta</taxon>
        <taxon>Embryophyta</taxon>
        <taxon>Tracheophyta</taxon>
        <taxon>Spermatophyta</taxon>
        <taxon>Magnoliopsida</taxon>
        <taxon>eudicotyledons</taxon>
        <taxon>Gunneridae</taxon>
        <taxon>Pentapetalae</taxon>
        <taxon>rosids</taxon>
        <taxon>fabids</taxon>
        <taxon>Fabales</taxon>
        <taxon>Fabaceae</taxon>
        <taxon>Papilionoideae</taxon>
        <taxon>50 kb inversion clade</taxon>
        <taxon>NPAAA clade</taxon>
        <taxon>indigoferoid/millettioid clade</taxon>
        <taxon>Phaseoleae</taxon>
        <taxon>Psophocarpus</taxon>
    </lineage>
</organism>
<comment type="caution">
    <text evidence="1">The sequence shown here is derived from an EMBL/GenBank/DDBJ whole genome shotgun (WGS) entry which is preliminary data.</text>
</comment>
<reference evidence="1 2" key="1">
    <citation type="submission" date="2024-01" db="EMBL/GenBank/DDBJ databases">
        <title>The genomes of 5 underutilized Papilionoideae crops provide insights into root nodulation and disease resistanc.</title>
        <authorList>
            <person name="Jiang F."/>
        </authorList>
    </citation>
    <scope>NUCLEOTIDE SEQUENCE [LARGE SCALE GENOMIC DNA]</scope>
    <source>
        <strain evidence="1">DUOXIRENSHENG_FW03</strain>
        <tissue evidence="1">Leaves</tissue>
    </source>
</reference>
<sequence>MVRQLSGSGVAARWQWRGDRVFNVVGACFSSCESERETMAIHDSGAEIVRQLGNSWCSGSAIVVKQLGGGAVFNVVSGHFSPYESKRKMMAVHNSDATVG</sequence>
<dbReference type="AlphaFoldDB" id="A0AAN9SHQ3"/>
<name>A0AAN9SHQ3_PSOTE</name>
<evidence type="ECO:0000313" key="1">
    <source>
        <dbReference type="EMBL" id="KAK7396918.1"/>
    </source>
</evidence>
<gene>
    <name evidence="1" type="ORF">VNO78_18081</name>
</gene>
<dbReference type="Proteomes" id="UP001386955">
    <property type="component" value="Unassembled WGS sequence"/>
</dbReference>
<keyword evidence="2" id="KW-1185">Reference proteome</keyword>
<proteinExistence type="predicted"/>